<comment type="subcellular location">
    <subcellularLocation>
        <location evidence="1">Cytoplasm</location>
        <location evidence="1">Myofibril</location>
        <location evidence="1">Sarcomere</location>
        <location evidence="1">Z line</location>
    </subcellularLocation>
    <subcellularLocation>
        <location evidence="2">Nucleus</location>
        <location evidence="2">Cajal body</location>
    </subcellularLocation>
    <subcellularLocation>
        <location evidence="8">Nucleus</location>
        <location evidence="8">Gem</location>
    </subcellularLocation>
</comment>
<dbReference type="SUPFAM" id="SSF63748">
    <property type="entry name" value="Tudor/PWWP/MBT"/>
    <property type="match status" value="1"/>
</dbReference>
<name>A0ABN7AUR6_9HEMI</name>
<dbReference type="PANTHER" id="PTHR39267">
    <property type="entry name" value="SURVIVAL MOTOR NEURON-LIKE PROTEIN 1"/>
    <property type="match status" value="1"/>
</dbReference>
<dbReference type="CDD" id="cd20398">
    <property type="entry name" value="Tudor_SMN"/>
    <property type="match status" value="1"/>
</dbReference>
<feature type="region of interest" description="Disordered" evidence="9">
    <location>
        <begin position="139"/>
        <end position="191"/>
    </location>
</feature>
<evidence type="ECO:0000256" key="8">
    <source>
        <dbReference type="ARBA" id="ARBA00034695"/>
    </source>
</evidence>
<keyword evidence="5" id="KW-0507">mRNA processing</keyword>
<dbReference type="InterPro" id="IPR049481">
    <property type="entry name" value="SMN_G2-BD"/>
</dbReference>
<dbReference type="PROSITE" id="PS50304">
    <property type="entry name" value="TUDOR"/>
    <property type="match status" value="1"/>
</dbReference>
<dbReference type="InterPro" id="IPR010304">
    <property type="entry name" value="SMN_Tudor"/>
</dbReference>
<comment type="similarity">
    <text evidence="3">Belongs to the SMN family.</text>
</comment>
<dbReference type="Gene3D" id="2.30.30.140">
    <property type="match status" value="1"/>
</dbReference>
<evidence type="ECO:0000256" key="3">
    <source>
        <dbReference type="ARBA" id="ARBA00005371"/>
    </source>
</evidence>
<evidence type="ECO:0000256" key="7">
    <source>
        <dbReference type="ARBA" id="ARBA00023242"/>
    </source>
</evidence>
<dbReference type="CDD" id="cd22851">
    <property type="entry name" value="SMN_N"/>
    <property type="match status" value="1"/>
</dbReference>
<dbReference type="InterPro" id="IPR047298">
    <property type="entry name" value="Tudor_SMN_eumet"/>
</dbReference>
<gene>
    <name evidence="11" type="ORF">NTJ_07863</name>
</gene>
<feature type="region of interest" description="Disordered" evidence="9">
    <location>
        <begin position="1"/>
        <end position="28"/>
    </location>
</feature>
<dbReference type="InterPro" id="IPR002999">
    <property type="entry name" value="Tudor"/>
</dbReference>
<keyword evidence="6" id="KW-0508">mRNA splicing</keyword>
<keyword evidence="7" id="KW-0539">Nucleus</keyword>
<dbReference type="CDD" id="cd22852">
    <property type="entry name" value="SMN_C"/>
    <property type="match status" value="1"/>
</dbReference>
<dbReference type="PANTHER" id="PTHR39267:SF1">
    <property type="entry name" value="SURVIVAL MOTOR NEURON PROTEIN"/>
    <property type="match status" value="1"/>
</dbReference>
<feature type="compositionally biased region" description="Basic and acidic residues" evidence="9">
    <location>
        <begin position="144"/>
        <end position="163"/>
    </location>
</feature>
<protein>
    <submittedName>
        <fullName evidence="11">Survival motor neuron</fullName>
    </submittedName>
</protein>
<dbReference type="SMART" id="SM00333">
    <property type="entry name" value="TUDOR"/>
    <property type="match status" value="1"/>
</dbReference>
<evidence type="ECO:0000313" key="11">
    <source>
        <dbReference type="EMBL" id="BES95054.1"/>
    </source>
</evidence>
<dbReference type="Pfam" id="PF06003">
    <property type="entry name" value="SMN_Tudor"/>
    <property type="match status" value="1"/>
</dbReference>
<dbReference type="EMBL" id="AP028913">
    <property type="protein sequence ID" value="BES95054.1"/>
    <property type="molecule type" value="Genomic_DNA"/>
</dbReference>
<evidence type="ECO:0000256" key="1">
    <source>
        <dbReference type="ARBA" id="ARBA00004216"/>
    </source>
</evidence>
<dbReference type="InterPro" id="IPR047313">
    <property type="entry name" value="SMN_C"/>
</dbReference>
<evidence type="ECO:0000256" key="2">
    <source>
        <dbReference type="ARBA" id="ARBA00004408"/>
    </source>
</evidence>
<feature type="domain" description="Tudor" evidence="10">
    <location>
        <begin position="91"/>
        <end position="151"/>
    </location>
</feature>
<accession>A0ABN7AUR6</accession>
<dbReference type="Proteomes" id="UP001307889">
    <property type="component" value="Chromosome 5"/>
</dbReference>
<dbReference type="Pfam" id="PF20635">
    <property type="entry name" value="SMN_YG-box"/>
    <property type="match status" value="1"/>
</dbReference>
<dbReference type="Pfam" id="PF20636">
    <property type="entry name" value="SMN_G2-BD"/>
    <property type="match status" value="1"/>
</dbReference>
<keyword evidence="4" id="KW-0963">Cytoplasm</keyword>
<feature type="compositionally biased region" description="Acidic residues" evidence="9">
    <location>
        <begin position="16"/>
        <end position="28"/>
    </location>
</feature>
<proteinExistence type="inferred from homology"/>
<dbReference type="InterPro" id="IPR040424">
    <property type="entry name" value="Smn1"/>
</dbReference>
<sequence>MSGETLYIQSQRVSQDDDDSPMEAVDDEDAWDDSLLIKAYNKAVDMAKEKIAKKMSQENDANPSQMIAAGKTALPKKKAGKTKHSQQTTIGWTVGMPCRAIYSSDGLEYEATISSVNSSSGTCVVVYYGYNNEEEVDLSSLKPSRGENARSAQEAESHTDDLRTANGLSPSPRHRRTGCFNGEALGAIPPPPPPNVMAHFPKDESDALSAMLMAWYMSGYHTGYFQGLTHVKTTRPNGVSHPSSARPN</sequence>
<dbReference type="Gene3D" id="3.40.190.10">
    <property type="entry name" value="Periplasmic binding protein-like II"/>
    <property type="match status" value="1"/>
</dbReference>
<evidence type="ECO:0000256" key="9">
    <source>
        <dbReference type="SAM" id="MobiDB-lite"/>
    </source>
</evidence>
<evidence type="ECO:0000259" key="10">
    <source>
        <dbReference type="PROSITE" id="PS50304"/>
    </source>
</evidence>
<organism evidence="11 12">
    <name type="scientific">Nesidiocoris tenuis</name>
    <dbReference type="NCBI Taxonomy" id="355587"/>
    <lineage>
        <taxon>Eukaryota</taxon>
        <taxon>Metazoa</taxon>
        <taxon>Ecdysozoa</taxon>
        <taxon>Arthropoda</taxon>
        <taxon>Hexapoda</taxon>
        <taxon>Insecta</taxon>
        <taxon>Pterygota</taxon>
        <taxon>Neoptera</taxon>
        <taxon>Paraneoptera</taxon>
        <taxon>Hemiptera</taxon>
        <taxon>Heteroptera</taxon>
        <taxon>Panheteroptera</taxon>
        <taxon>Cimicomorpha</taxon>
        <taxon>Miridae</taxon>
        <taxon>Dicyphina</taxon>
        <taxon>Nesidiocoris</taxon>
    </lineage>
</organism>
<evidence type="ECO:0000256" key="6">
    <source>
        <dbReference type="ARBA" id="ARBA00023187"/>
    </source>
</evidence>
<evidence type="ECO:0000256" key="4">
    <source>
        <dbReference type="ARBA" id="ARBA00022490"/>
    </source>
</evidence>
<keyword evidence="12" id="KW-1185">Reference proteome</keyword>
<evidence type="ECO:0000256" key="5">
    <source>
        <dbReference type="ARBA" id="ARBA00022664"/>
    </source>
</evidence>
<reference evidence="11 12" key="1">
    <citation type="submission" date="2023-09" db="EMBL/GenBank/DDBJ databases">
        <title>Nesidiocoris tenuis whole genome shotgun sequence.</title>
        <authorList>
            <person name="Shibata T."/>
            <person name="Shimoda M."/>
            <person name="Kobayashi T."/>
            <person name="Uehara T."/>
        </authorList>
    </citation>
    <scope>NUCLEOTIDE SEQUENCE [LARGE SCALE GENOMIC DNA]</scope>
    <source>
        <strain evidence="11 12">Japan</strain>
    </source>
</reference>
<evidence type="ECO:0000313" key="12">
    <source>
        <dbReference type="Proteomes" id="UP001307889"/>
    </source>
</evidence>